<keyword evidence="1" id="KW-1133">Transmembrane helix</keyword>
<keyword evidence="3" id="KW-1185">Reference proteome</keyword>
<dbReference type="RefSeq" id="WP_249230174.1">
    <property type="nucleotide sequence ID" value="NZ_JAKPBZ010000109.1"/>
</dbReference>
<comment type="caution">
    <text evidence="2">The sequence shown here is derived from an EMBL/GenBank/DDBJ whole genome shotgun (WGS) entry which is preliminary data.</text>
</comment>
<evidence type="ECO:0000313" key="2">
    <source>
        <dbReference type="EMBL" id="MCL2892946.1"/>
    </source>
</evidence>
<dbReference type="EMBL" id="JAKPBZ010000109">
    <property type="protein sequence ID" value="MCL2892946.1"/>
    <property type="molecule type" value="Genomic_DNA"/>
</dbReference>
<organism evidence="2 3">
    <name type="scientific">Brenneria tiliae</name>
    <dbReference type="NCBI Taxonomy" id="2914984"/>
    <lineage>
        <taxon>Bacteria</taxon>
        <taxon>Pseudomonadati</taxon>
        <taxon>Pseudomonadota</taxon>
        <taxon>Gammaproteobacteria</taxon>
        <taxon>Enterobacterales</taxon>
        <taxon>Pectobacteriaceae</taxon>
        <taxon>Brenneria</taxon>
    </lineage>
</organism>
<protein>
    <submittedName>
        <fullName evidence="2">FidL-like protein</fullName>
    </submittedName>
</protein>
<proteinExistence type="predicted"/>
<keyword evidence="1" id="KW-0472">Membrane</keyword>
<evidence type="ECO:0000256" key="1">
    <source>
        <dbReference type="SAM" id="Phobius"/>
    </source>
</evidence>
<keyword evidence="1" id="KW-0812">Transmembrane</keyword>
<dbReference type="Pfam" id="PF15941">
    <property type="entry name" value="FidL_like"/>
    <property type="match status" value="1"/>
</dbReference>
<reference evidence="2 3" key="1">
    <citation type="submission" date="2022-02" db="EMBL/GenBank/DDBJ databases">
        <title>Description of Brenneria tiliae sp. nov. isolated from symptomatic Tilia x moltkei and Tilia x europaea trees in the UK.</title>
        <authorList>
            <person name="Kile H."/>
        </authorList>
    </citation>
    <scope>NUCLEOTIDE SEQUENCE [LARGE SCALE GENOMIC DNA]</scope>
    <source>
        <strain evidence="2 3">MC1SB4.1</strain>
    </source>
</reference>
<dbReference type="Proteomes" id="UP001203069">
    <property type="component" value="Unassembled WGS sequence"/>
</dbReference>
<name>A0ABT0MSW6_9GAMM</name>
<sequence length="163" mass="17992">MKRVKTYTLVGVGAVLLLAVLIALLLLRQNTTFPFKCSGFTRYDLGRNGSVLDYHLAQDLRFQSANAGYFLLNGHVSTGDKDMTLSRTINLDKGGKIDQDTFRYHIKAVTASATDNTPEPLFNQLLSEFTTDSATLQLDVIQLGKQAYLIGGPISYLFTCVAY</sequence>
<accession>A0ABT0MSW6</accession>
<gene>
    <name evidence="2" type="ORF">MFP26_09615</name>
</gene>
<dbReference type="InterPro" id="IPR031854">
    <property type="entry name" value="FidL-like"/>
</dbReference>
<evidence type="ECO:0000313" key="3">
    <source>
        <dbReference type="Proteomes" id="UP001203069"/>
    </source>
</evidence>
<feature type="transmembrane region" description="Helical" evidence="1">
    <location>
        <begin position="7"/>
        <end position="27"/>
    </location>
</feature>